<feature type="compositionally biased region" description="Basic and acidic residues" evidence="1">
    <location>
        <begin position="628"/>
        <end position="658"/>
    </location>
</feature>
<proteinExistence type="predicted"/>
<feature type="region of interest" description="Disordered" evidence="1">
    <location>
        <begin position="72"/>
        <end position="110"/>
    </location>
</feature>
<dbReference type="Proteomes" id="UP000306102">
    <property type="component" value="Unassembled WGS sequence"/>
</dbReference>
<feature type="compositionally biased region" description="Low complexity" evidence="1">
    <location>
        <begin position="30"/>
        <end position="40"/>
    </location>
</feature>
<dbReference type="EMBL" id="SDRB02013406">
    <property type="protein sequence ID" value="THF94957.1"/>
    <property type="molecule type" value="Genomic_DNA"/>
</dbReference>
<feature type="compositionally biased region" description="Basic and acidic residues" evidence="1">
    <location>
        <begin position="606"/>
        <end position="620"/>
    </location>
</feature>
<comment type="caution">
    <text evidence="3">The sequence shown here is derived from an EMBL/GenBank/DDBJ whole genome shotgun (WGS) entry which is preliminary data.</text>
</comment>
<evidence type="ECO:0000259" key="2">
    <source>
        <dbReference type="Pfam" id="PF14309"/>
    </source>
</evidence>
<evidence type="ECO:0000313" key="4">
    <source>
        <dbReference type="Proteomes" id="UP000306102"/>
    </source>
</evidence>
<dbReference type="PANTHER" id="PTHR34282:SF2">
    <property type="entry name" value="DUF3741 DOMAIN-CONTAINING PROTEIN"/>
    <property type="match status" value="1"/>
</dbReference>
<reference evidence="3 4" key="1">
    <citation type="journal article" date="2018" name="Proc. Natl. Acad. Sci. U.S.A.">
        <title>Draft genome sequence of Camellia sinensis var. sinensis provides insights into the evolution of the tea genome and tea quality.</title>
        <authorList>
            <person name="Wei C."/>
            <person name="Yang H."/>
            <person name="Wang S."/>
            <person name="Zhao J."/>
            <person name="Liu C."/>
            <person name="Gao L."/>
            <person name="Xia E."/>
            <person name="Lu Y."/>
            <person name="Tai Y."/>
            <person name="She G."/>
            <person name="Sun J."/>
            <person name="Cao H."/>
            <person name="Tong W."/>
            <person name="Gao Q."/>
            <person name="Li Y."/>
            <person name="Deng W."/>
            <person name="Jiang X."/>
            <person name="Wang W."/>
            <person name="Chen Q."/>
            <person name="Zhang S."/>
            <person name="Li H."/>
            <person name="Wu J."/>
            <person name="Wang P."/>
            <person name="Li P."/>
            <person name="Shi C."/>
            <person name="Zheng F."/>
            <person name="Jian J."/>
            <person name="Huang B."/>
            <person name="Shan D."/>
            <person name="Shi M."/>
            <person name="Fang C."/>
            <person name="Yue Y."/>
            <person name="Li F."/>
            <person name="Li D."/>
            <person name="Wei S."/>
            <person name="Han B."/>
            <person name="Jiang C."/>
            <person name="Yin Y."/>
            <person name="Xia T."/>
            <person name="Zhang Z."/>
            <person name="Bennetzen J.L."/>
            <person name="Zhao S."/>
            <person name="Wan X."/>
        </authorList>
    </citation>
    <scope>NUCLEOTIDE SEQUENCE [LARGE SCALE GENOMIC DNA]</scope>
    <source>
        <strain evidence="4">cv. Shuchazao</strain>
        <tissue evidence="3">Leaf</tissue>
    </source>
</reference>
<protein>
    <recommendedName>
        <fullName evidence="2">DUF4378 domain-containing protein</fullName>
    </recommendedName>
</protein>
<feature type="compositionally biased region" description="Basic and acidic residues" evidence="1">
    <location>
        <begin position="79"/>
        <end position="104"/>
    </location>
</feature>
<feature type="compositionally biased region" description="Polar residues" evidence="1">
    <location>
        <begin position="18"/>
        <end position="29"/>
    </location>
</feature>
<organism evidence="3 4">
    <name type="scientific">Camellia sinensis var. sinensis</name>
    <name type="common">China tea</name>
    <dbReference type="NCBI Taxonomy" id="542762"/>
    <lineage>
        <taxon>Eukaryota</taxon>
        <taxon>Viridiplantae</taxon>
        <taxon>Streptophyta</taxon>
        <taxon>Embryophyta</taxon>
        <taxon>Tracheophyta</taxon>
        <taxon>Spermatophyta</taxon>
        <taxon>Magnoliopsida</taxon>
        <taxon>eudicotyledons</taxon>
        <taxon>Gunneridae</taxon>
        <taxon>Pentapetalae</taxon>
        <taxon>asterids</taxon>
        <taxon>Ericales</taxon>
        <taxon>Theaceae</taxon>
        <taxon>Camellia</taxon>
    </lineage>
</organism>
<evidence type="ECO:0000313" key="3">
    <source>
        <dbReference type="EMBL" id="THF94957.1"/>
    </source>
</evidence>
<dbReference type="InterPro" id="IPR025486">
    <property type="entry name" value="DUF4378"/>
</dbReference>
<sequence>MQLEGALIRLNWQRSRWSTKTTTKMNPQRSSSSSSTSNLSRNMPQDSLRSAVYRSFVTCDDPKGVIECRTIRKSKTSSKKSDKIERNHQSHKEGGEEMESKNVAEDSPSNPSCFQLMEVSKGAHKINQVIDSWSKRTSFDGNSKEIAKDLLKGALDLQESLMMLGKLQEASQYMAQLKKSQKEKSEGERIDEMGVERTNSRRFADHKIQTGFQKPRLSFDDYSRGCRESSQYIDKLKKTQEGKSGGERVDSMGIERMNSHRFADHNYQMGIQKLRLSLDGYSRGYQEGSQYLDNKLKKKQEEKSGGERIDRMGVERMNSHRFADHNYQMGFQKPRLSAAGYSSDCFEELRTAIRDGLARQNLLPPGEKRAYCDKRTLDSALDMASTSSSQSSLSSSKVPQKSKGSNLIAKLMGLEEISSQAVQTIPRKQSESENVSIQRRPIFDIDMPKARKPQSATCKVDLERRKLKEIVETMHYKGLLKSNSAYSNASNSKKRFNEDPPPIVIIKPLHFSSLEREEPHLQKFAGDVGGLDIHEVLRNLKKNEGALGSSEMCRRFRGEDASIKRISQEGAENCKEGQAKAGETAVKPIAKLSSNKLKVSESVNQEQKKKAIEKKVDRVQKVSQCRRKPAEMENVKSKEVSRSHDQAKVTSTKERKSEIGSNATKTRISQKKSTSSSPMPEHSTPDVPHSYGDRKKNMKNEKLVKKSLAANLVVENVGSKYGDKTIESIELTCENETDMTRTGLTADRLLPEEGTDASEIQIKDQCDSSWNFPHNVTPLTIQHESSLKSAEEANEYIGTKTVEKDFLLSSPSFLSYAEELFDIKPNQTLNGLTPDSCLNDCEKTDTRLLLDCANELVRHKSIRCTQKVHPLLLAHARNSKLTISLAQLVEEVIDGIKDLRSYSKHVGKKRTIDGLYAVLERDLRCEGVASGAWDMGWRHAFTVDEVEQVVGDIEKLVFDGMVEEMFTDFVL</sequence>
<keyword evidence="4" id="KW-1185">Reference proteome</keyword>
<feature type="region of interest" description="Disordered" evidence="1">
    <location>
        <begin position="598"/>
        <end position="694"/>
    </location>
</feature>
<evidence type="ECO:0000256" key="1">
    <source>
        <dbReference type="SAM" id="MobiDB-lite"/>
    </source>
</evidence>
<feature type="region of interest" description="Disordered" evidence="1">
    <location>
        <begin position="382"/>
        <end position="402"/>
    </location>
</feature>
<accession>A0A4S4CZ44</accession>
<feature type="compositionally biased region" description="Low complexity" evidence="1">
    <location>
        <begin position="385"/>
        <end position="396"/>
    </location>
</feature>
<gene>
    <name evidence="3" type="ORF">TEA_010837</name>
</gene>
<dbReference type="AlphaFoldDB" id="A0A4S4CZ44"/>
<dbReference type="PANTHER" id="PTHR34282">
    <property type="entry name" value="OS01G0228800 PROTEIN-RELATED"/>
    <property type="match status" value="1"/>
</dbReference>
<feature type="region of interest" description="Disordered" evidence="1">
    <location>
        <begin position="18"/>
        <end position="46"/>
    </location>
</feature>
<feature type="compositionally biased region" description="Polar residues" evidence="1">
    <location>
        <begin position="659"/>
        <end position="678"/>
    </location>
</feature>
<feature type="domain" description="DUF4378" evidence="2">
    <location>
        <begin position="839"/>
        <end position="964"/>
    </location>
</feature>
<name>A0A4S4CZ44_CAMSN</name>
<dbReference type="Pfam" id="PF14309">
    <property type="entry name" value="DUF4378"/>
    <property type="match status" value="1"/>
</dbReference>